<evidence type="ECO:0000256" key="6">
    <source>
        <dbReference type="ARBA" id="ARBA00022741"/>
    </source>
</evidence>
<evidence type="ECO:0000313" key="13">
    <source>
        <dbReference type="EMBL" id="MBE9029512.1"/>
    </source>
</evidence>
<dbReference type="Pfam" id="PF02223">
    <property type="entry name" value="Thymidylate_kin"/>
    <property type="match status" value="1"/>
</dbReference>
<keyword evidence="14" id="KW-1185">Reference proteome</keyword>
<accession>A0A928VN85</accession>
<dbReference type="SUPFAM" id="SSF52540">
    <property type="entry name" value="P-loop containing nucleoside triphosphate hydrolases"/>
    <property type="match status" value="1"/>
</dbReference>
<dbReference type="GO" id="GO:0006235">
    <property type="term" value="P:dTTP biosynthetic process"/>
    <property type="evidence" value="ECO:0007669"/>
    <property type="project" value="UniProtKB-UniRule"/>
</dbReference>
<dbReference type="HAMAP" id="MF_00165">
    <property type="entry name" value="Thymidylate_kinase"/>
    <property type="match status" value="1"/>
</dbReference>
<sequence>MQYSSHSYPGKLIVFEGGEGCGKTTQLQLTQTWLRENDRLHQFHYDRLLVTREPGGTDLCGQIRQVLLENHDEPMDPRTELLLYAADRTQHVEQCLKPALQRGDLVLCDRYTDSTVAYQGYGRGLDHGLIDQLNQIATDGLQPDLTIWLDLDVEVGLARAQNRGKRDRIEQSDLAFHQAVRQGFQALAESAPERFQRIDASEAIATVQQQIQTAIVTTLNQWQTPA</sequence>
<dbReference type="NCBIfam" id="TIGR00041">
    <property type="entry name" value="DTMP_kinase"/>
    <property type="match status" value="1"/>
</dbReference>
<keyword evidence="5 11" id="KW-0545">Nucleotide biosynthesis</keyword>
<feature type="domain" description="Thymidylate kinase-like" evidence="12">
    <location>
        <begin position="15"/>
        <end position="211"/>
    </location>
</feature>
<dbReference type="EC" id="2.7.4.9" evidence="2 11"/>
<comment type="caution">
    <text evidence="13">The sequence shown here is derived from an EMBL/GenBank/DDBJ whole genome shotgun (WGS) entry which is preliminary data.</text>
</comment>
<evidence type="ECO:0000256" key="8">
    <source>
        <dbReference type="ARBA" id="ARBA00022840"/>
    </source>
</evidence>
<evidence type="ECO:0000313" key="14">
    <source>
        <dbReference type="Proteomes" id="UP000625316"/>
    </source>
</evidence>
<dbReference type="PANTHER" id="PTHR10344">
    <property type="entry name" value="THYMIDYLATE KINASE"/>
    <property type="match status" value="1"/>
</dbReference>
<comment type="similarity">
    <text evidence="1 11">Belongs to the thymidylate kinase family.</text>
</comment>
<dbReference type="GO" id="GO:0006227">
    <property type="term" value="P:dUDP biosynthetic process"/>
    <property type="evidence" value="ECO:0007669"/>
    <property type="project" value="TreeGrafter"/>
</dbReference>
<dbReference type="GO" id="GO:0006233">
    <property type="term" value="P:dTDP biosynthetic process"/>
    <property type="evidence" value="ECO:0007669"/>
    <property type="project" value="InterPro"/>
</dbReference>
<protein>
    <recommendedName>
        <fullName evidence="3 11">Thymidylate kinase</fullName>
        <ecNumber evidence="2 11">2.7.4.9</ecNumber>
    </recommendedName>
    <alternativeName>
        <fullName evidence="11">dTMP kinase</fullName>
    </alternativeName>
</protein>
<evidence type="ECO:0000256" key="7">
    <source>
        <dbReference type="ARBA" id="ARBA00022777"/>
    </source>
</evidence>
<dbReference type="FunFam" id="3.40.50.300:FF:000225">
    <property type="entry name" value="Thymidylate kinase"/>
    <property type="match status" value="1"/>
</dbReference>
<dbReference type="EMBL" id="JADEXQ010000017">
    <property type="protein sequence ID" value="MBE9029512.1"/>
    <property type="molecule type" value="Genomic_DNA"/>
</dbReference>
<keyword evidence="4 11" id="KW-0808">Transferase</keyword>
<evidence type="ECO:0000259" key="12">
    <source>
        <dbReference type="Pfam" id="PF02223"/>
    </source>
</evidence>
<dbReference type="InterPro" id="IPR018094">
    <property type="entry name" value="Thymidylate_kinase"/>
</dbReference>
<dbReference type="Gene3D" id="3.40.50.300">
    <property type="entry name" value="P-loop containing nucleotide triphosphate hydrolases"/>
    <property type="match status" value="1"/>
</dbReference>
<dbReference type="InterPro" id="IPR027417">
    <property type="entry name" value="P-loop_NTPase"/>
</dbReference>
<dbReference type="CDD" id="cd01672">
    <property type="entry name" value="TMPK"/>
    <property type="match status" value="1"/>
</dbReference>
<dbReference type="GO" id="GO:0005829">
    <property type="term" value="C:cytosol"/>
    <property type="evidence" value="ECO:0007669"/>
    <property type="project" value="TreeGrafter"/>
</dbReference>
<comment type="catalytic activity">
    <reaction evidence="9 11">
        <text>dTMP + ATP = dTDP + ADP</text>
        <dbReference type="Rhea" id="RHEA:13517"/>
        <dbReference type="ChEBI" id="CHEBI:30616"/>
        <dbReference type="ChEBI" id="CHEBI:58369"/>
        <dbReference type="ChEBI" id="CHEBI:63528"/>
        <dbReference type="ChEBI" id="CHEBI:456216"/>
        <dbReference type="EC" id="2.7.4.9"/>
    </reaction>
</comment>
<keyword evidence="7 11" id="KW-0418">Kinase</keyword>
<evidence type="ECO:0000256" key="9">
    <source>
        <dbReference type="ARBA" id="ARBA00048743"/>
    </source>
</evidence>
<evidence type="ECO:0000256" key="1">
    <source>
        <dbReference type="ARBA" id="ARBA00009776"/>
    </source>
</evidence>
<proteinExistence type="inferred from homology"/>
<dbReference type="GO" id="GO:0004798">
    <property type="term" value="F:dTMP kinase activity"/>
    <property type="evidence" value="ECO:0007669"/>
    <property type="project" value="UniProtKB-UniRule"/>
</dbReference>
<evidence type="ECO:0000256" key="5">
    <source>
        <dbReference type="ARBA" id="ARBA00022727"/>
    </source>
</evidence>
<name>A0A928VN85_9CYAN</name>
<dbReference type="PANTHER" id="PTHR10344:SF4">
    <property type="entry name" value="UMP-CMP KINASE 2, MITOCHONDRIAL"/>
    <property type="match status" value="1"/>
</dbReference>
<dbReference type="GO" id="GO:0005524">
    <property type="term" value="F:ATP binding"/>
    <property type="evidence" value="ECO:0007669"/>
    <property type="project" value="UniProtKB-UniRule"/>
</dbReference>
<evidence type="ECO:0000256" key="10">
    <source>
        <dbReference type="ARBA" id="ARBA00057735"/>
    </source>
</evidence>
<reference evidence="13" key="1">
    <citation type="submission" date="2020-10" db="EMBL/GenBank/DDBJ databases">
        <authorList>
            <person name="Castelo-Branco R."/>
            <person name="Eusebio N."/>
            <person name="Adriana R."/>
            <person name="Vieira A."/>
            <person name="Brugerolle De Fraissinette N."/>
            <person name="Rezende De Castro R."/>
            <person name="Schneider M.P."/>
            <person name="Vasconcelos V."/>
            <person name="Leao P.N."/>
        </authorList>
    </citation>
    <scope>NUCLEOTIDE SEQUENCE</scope>
    <source>
        <strain evidence="13">LEGE 11480</strain>
    </source>
</reference>
<comment type="function">
    <text evidence="10 11">Phosphorylation of dTMP to form dTDP in both de novo and salvage pathways of dTTP synthesis.</text>
</comment>
<dbReference type="AlphaFoldDB" id="A0A928VN85"/>
<dbReference type="Proteomes" id="UP000625316">
    <property type="component" value="Unassembled WGS sequence"/>
</dbReference>
<evidence type="ECO:0000256" key="11">
    <source>
        <dbReference type="HAMAP-Rule" id="MF_00165"/>
    </source>
</evidence>
<evidence type="ECO:0000256" key="3">
    <source>
        <dbReference type="ARBA" id="ARBA00017144"/>
    </source>
</evidence>
<dbReference type="PROSITE" id="PS01331">
    <property type="entry name" value="THYMIDYLATE_KINASE"/>
    <property type="match status" value="1"/>
</dbReference>
<evidence type="ECO:0000256" key="4">
    <source>
        <dbReference type="ARBA" id="ARBA00022679"/>
    </source>
</evidence>
<organism evidence="13 14">
    <name type="scientific">Romeriopsis navalis LEGE 11480</name>
    <dbReference type="NCBI Taxonomy" id="2777977"/>
    <lineage>
        <taxon>Bacteria</taxon>
        <taxon>Bacillati</taxon>
        <taxon>Cyanobacteriota</taxon>
        <taxon>Cyanophyceae</taxon>
        <taxon>Leptolyngbyales</taxon>
        <taxon>Leptolyngbyaceae</taxon>
        <taxon>Romeriopsis</taxon>
        <taxon>Romeriopsis navalis</taxon>
    </lineage>
</organism>
<keyword evidence="8 11" id="KW-0067">ATP-binding</keyword>
<gene>
    <name evidence="11" type="primary">tmk</name>
    <name evidence="13" type="ORF">IQ266_07015</name>
</gene>
<feature type="binding site" evidence="11">
    <location>
        <begin position="17"/>
        <end position="24"/>
    </location>
    <ligand>
        <name>ATP</name>
        <dbReference type="ChEBI" id="CHEBI:30616"/>
    </ligand>
</feature>
<evidence type="ECO:0000256" key="2">
    <source>
        <dbReference type="ARBA" id="ARBA00012980"/>
    </source>
</evidence>
<keyword evidence="6 11" id="KW-0547">Nucleotide-binding</keyword>
<dbReference type="InterPro" id="IPR018095">
    <property type="entry name" value="Thymidylate_kin_CS"/>
</dbReference>
<dbReference type="InterPro" id="IPR039430">
    <property type="entry name" value="Thymidylate_kin-like_dom"/>
</dbReference>